<keyword evidence="3" id="KW-1185">Reference proteome</keyword>
<sequence>MTMIPASRVAGRTWTVRLNGHGDHTVSVTCSTEACRMPPRSKDTAAMRRFAAEHVRAHARLVTVRPNAGCACRAAECAYHENVRSACTGAPLLVLIHNPAVGQVWTLAEVCQACAPLISHTSILGSARRSASAASAPAGASSADTSAPAVPAAPAPARVVVPGGFSSPDAAPEAEARRRPHRGGPQRGGGQRGGPRRSR</sequence>
<evidence type="ECO:0000256" key="1">
    <source>
        <dbReference type="SAM" id="MobiDB-lite"/>
    </source>
</evidence>
<feature type="compositionally biased region" description="Low complexity" evidence="1">
    <location>
        <begin position="137"/>
        <end position="173"/>
    </location>
</feature>
<comment type="caution">
    <text evidence="2">The sequence shown here is derived from an EMBL/GenBank/DDBJ whole genome shotgun (WGS) entry which is preliminary data.</text>
</comment>
<organism evidence="2 3">
    <name type="scientific">Streptomyces xanthophaeus</name>
    <dbReference type="NCBI Taxonomy" id="67385"/>
    <lineage>
        <taxon>Bacteria</taxon>
        <taxon>Bacillati</taxon>
        <taxon>Actinomycetota</taxon>
        <taxon>Actinomycetes</taxon>
        <taxon>Kitasatosporales</taxon>
        <taxon>Streptomycetaceae</taxon>
        <taxon>Streptomyces</taxon>
    </lineage>
</organism>
<protein>
    <submittedName>
        <fullName evidence="2">Uncharacterized protein</fullName>
    </submittedName>
</protein>
<dbReference type="Proteomes" id="UP000600026">
    <property type="component" value="Unassembled WGS sequence"/>
</dbReference>
<accession>A0A919GXH2</accession>
<evidence type="ECO:0000313" key="2">
    <source>
        <dbReference type="EMBL" id="GHI83469.1"/>
    </source>
</evidence>
<feature type="region of interest" description="Disordered" evidence="1">
    <location>
        <begin position="137"/>
        <end position="199"/>
    </location>
</feature>
<gene>
    <name evidence="2" type="ORF">Sxan_08330</name>
</gene>
<proteinExistence type="predicted"/>
<reference evidence="2" key="1">
    <citation type="submission" date="2020-09" db="EMBL/GenBank/DDBJ databases">
        <title>Whole genome shotgun sequence of Streptomyces xanthophaeus NBRC 12829.</title>
        <authorList>
            <person name="Komaki H."/>
            <person name="Tamura T."/>
        </authorList>
    </citation>
    <scope>NUCLEOTIDE SEQUENCE</scope>
    <source>
        <strain evidence="2">NBRC 12829</strain>
    </source>
</reference>
<dbReference type="EMBL" id="BNEE01000004">
    <property type="protein sequence ID" value="GHI83469.1"/>
    <property type="molecule type" value="Genomic_DNA"/>
</dbReference>
<dbReference type="AlphaFoldDB" id="A0A919GXH2"/>
<name>A0A919GXH2_9ACTN</name>
<evidence type="ECO:0000313" key="3">
    <source>
        <dbReference type="Proteomes" id="UP000600026"/>
    </source>
</evidence>